<proteinExistence type="predicted"/>
<accession>A0A212JKK9</accession>
<sequence length="30" mass="3648">MFSFLLISFVLLAFFYILKDYSQQAVIIWM</sequence>
<dbReference type="EMBL" id="FLUQ01000001">
    <property type="protein sequence ID" value="SBV99966.1"/>
    <property type="molecule type" value="Genomic_DNA"/>
</dbReference>
<protein>
    <submittedName>
        <fullName evidence="1">Uncharacterized protein</fullName>
    </submittedName>
</protein>
<gene>
    <name evidence="1" type="ORF">KL86DPRO_11700</name>
</gene>
<dbReference type="AlphaFoldDB" id="A0A212JKK9"/>
<name>A0A212JKK9_9DELT</name>
<evidence type="ECO:0000313" key="1">
    <source>
        <dbReference type="EMBL" id="SBV99966.1"/>
    </source>
</evidence>
<reference evidence="1" key="1">
    <citation type="submission" date="2016-04" db="EMBL/GenBank/DDBJ databases">
        <authorList>
            <person name="Evans L.H."/>
            <person name="Alamgir A."/>
            <person name="Owens N."/>
            <person name="Weber N.D."/>
            <person name="Virtaneva K."/>
            <person name="Barbian K."/>
            <person name="Babar A."/>
            <person name="Rosenke K."/>
        </authorList>
    </citation>
    <scope>NUCLEOTIDE SEQUENCE</scope>
    <source>
        <strain evidence="1">86</strain>
    </source>
</reference>
<organism evidence="1">
    <name type="scientific">uncultured delta proteobacterium</name>
    <dbReference type="NCBI Taxonomy" id="34034"/>
    <lineage>
        <taxon>Bacteria</taxon>
        <taxon>Deltaproteobacteria</taxon>
        <taxon>environmental samples</taxon>
    </lineage>
</organism>